<keyword evidence="3" id="KW-1185">Reference proteome</keyword>
<protein>
    <submittedName>
        <fullName evidence="2">Uncharacterized protein (TIGR02391 family)</fullName>
    </submittedName>
</protein>
<comment type="caution">
    <text evidence="2">The sequence shown here is derived from an EMBL/GenBank/DDBJ whole genome shotgun (WGS) entry which is preliminary data.</text>
</comment>
<evidence type="ECO:0000259" key="1">
    <source>
        <dbReference type="Pfam" id="PF09509"/>
    </source>
</evidence>
<dbReference type="Pfam" id="PF09509">
    <property type="entry name" value="Hypoth_Ymh"/>
    <property type="match status" value="1"/>
</dbReference>
<dbReference type="RefSeq" id="WP_183444148.1">
    <property type="nucleotide sequence ID" value="NZ_JACHXD010000039.1"/>
</dbReference>
<reference evidence="2 3" key="1">
    <citation type="submission" date="2020-08" db="EMBL/GenBank/DDBJ databases">
        <title>Genomic Encyclopedia of Type Strains, Phase III (KMG-III): the genomes of soil and plant-associated and newly described type strains.</title>
        <authorList>
            <person name="Whitman W."/>
        </authorList>
    </citation>
    <scope>NUCLEOTIDE SEQUENCE [LARGE SCALE GENOMIC DNA]</scope>
    <source>
        <strain evidence="2 3">CECT 8897</strain>
    </source>
</reference>
<dbReference type="Proteomes" id="UP000541535">
    <property type="component" value="Unassembled WGS sequence"/>
</dbReference>
<dbReference type="NCBIfam" id="TIGR02391">
    <property type="entry name" value="hypoth_ymh"/>
    <property type="match status" value="1"/>
</dbReference>
<feature type="domain" description="Conserved hypothetical protein CHP02391" evidence="1">
    <location>
        <begin position="139"/>
        <end position="259"/>
    </location>
</feature>
<evidence type="ECO:0000313" key="2">
    <source>
        <dbReference type="EMBL" id="MBB3122492.1"/>
    </source>
</evidence>
<name>A0A7W5BG16_9BURK</name>
<accession>A0A7W5BG16</accession>
<organism evidence="2 3">
    <name type="scientific">Pseudoduganella violacea</name>
    <dbReference type="NCBI Taxonomy" id="1715466"/>
    <lineage>
        <taxon>Bacteria</taxon>
        <taxon>Pseudomonadati</taxon>
        <taxon>Pseudomonadota</taxon>
        <taxon>Betaproteobacteria</taxon>
        <taxon>Burkholderiales</taxon>
        <taxon>Oxalobacteraceae</taxon>
        <taxon>Telluria group</taxon>
        <taxon>Pseudoduganella</taxon>
    </lineage>
</organism>
<dbReference type="EMBL" id="JACHXD010000039">
    <property type="protein sequence ID" value="MBB3122492.1"/>
    <property type="molecule type" value="Genomic_DNA"/>
</dbReference>
<dbReference type="AlphaFoldDB" id="A0A7W5BG16"/>
<gene>
    <name evidence="2" type="ORF">FHS03_005593</name>
</gene>
<sequence>MNSLFFRDTQLEAIAGALGDTSSGLTGAEIGFLLKASQISDVDPTATKRVRLYNAFAGDQNHRKNRVHILAFIRKSMKPERYVSNPERFELMRGRLNQALLFAGLAVDHSGMLQEVAHARTISESRLRAEALRADLVKRGVHEDVLKFCKEELLVSNYFHAVMEAVKSVMDKLRYKSGLTDDGASLIDKALLGERPLVRINALSTESEKSEQKGFANLLKGVAGMFRNTTAHEARIHWNMSKDDAEDLLSMTSLIHRRLDKAHT</sequence>
<evidence type="ECO:0000313" key="3">
    <source>
        <dbReference type="Proteomes" id="UP000541535"/>
    </source>
</evidence>
<proteinExistence type="predicted"/>
<dbReference type="InterPro" id="IPR012654">
    <property type="entry name" value="CHP02391"/>
</dbReference>